<organism evidence="9 10">
    <name type="scientific">Pseudonocardia oroxyli</name>
    <dbReference type="NCBI Taxonomy" id="366584"/>
    <lineage>
        <taxon>Bacteria</taxon>
        <taxon>Bacillati</taxon>
        <taxon>Actinomycetota</taxon>
        <taxon>Actinomycetes</taxon>
        <taxon>Pseudonocardiales</taxon>
        <taxon>Pseudonocardiaceae</taxon>
        <taxon>Pseudonocardia</taxon>
    </lineage>
</organism>
<dbReference type="CDD" id="cd06261">
    <property type="entry name" value="TM_PBP2"/>
    <property type="match status" value="1"/>
</dbReference>
<evidence type="ECO:0000256" key="5">
    <source>
        <dbReference type="ARBA" id="ARBA00022989"/>
    </source>
</evidence>
<reference evidence="9 10" key="1">
    <citation type="submission" date="2016-10" db="EMBL/GenBank/DDBJ databases">
        <authorList>
            <person name="de Groot N.N."/>
        </authorList>
    </citation>
    <scope>NUCLEOTIDE SEQUENCE [LARGE SCALE GENOMIC DNA]</scope>
    <source>
        <strain evidence="9 10">CGMCC 4.3143</strain>
    </source>
</reference>
<gene>
    <name evidence="9" type="ORF">SAMN05216377_10521</name>
</gene>
<dbReference type="Pfam" id="PF00528">
    <property type="entry name" value="BPD_transp_1"/>
    <property type="match status" value="1"/>
</dbReference>
<evidence type="ECO:0000313" key="9">
    <source>
        <dbReference type="EMBL" id="SDF46051.1"/>
    </source>
</evidence>
<keyword evidence="6 7" id="KW-0472">Membrane</keyword>
<feature type="transmembrane region" description="Helical" evidence="7">
    <location>
        <begin position="187"/>
        <end position="208"/>
    </location>
</feature>
<feature type="transmembrane region" description="Helical" evidence="7">
    <location>
        <begin position="228"/>
        <end position="251"/>
    </location>
</feature>
<dbReference type="InterPro" id="IPR035906">
    <property type="entry name" value="MetI-like_sf"/>
</dbReference>
<evidence type="ECO:0000256" key="3">
    <source>
        <dbReference type="ARBA" id="ARBA00022475"/>
    </source>
</evidence>
<evidence type="ECO:0000256" key="4">
    <source>
        <dbReference type="ARBA" id="ARBA00022692"/>
    </source>
</evidence>
<dbReference type="SUPFAM" id="SSF161098">
    <property type="entry name" value="MetI-like"/>
    <property type="match status" value="1"/>
</dbReference>
<feature type="transmembrane region" description="Helical" evidence="7">
    <location>
        <begin position="101"/>
        <end position="120"/>
    </location>
</feature>
<evidence type="ECO:0000313" key="10">
    <source>
        <dbReference type="Proteomes" id="UP000198967"/>
    </source>
</evidence>
<keyword evidence="5 7" id="KW-1133">Transmembrane helix</keyword>
<evidence type="ECO:0000256" key="1">
    <source>
        <dbReference type="ARBA" id="ARBA00004651"/>
    </source>
</evidence>
<feature type="transmembrane region" description="Helical" evidence="7">
    <location>
        <begin position="66"/>
        <end position="89"/>
    </location>
</feature>
<evidence type="ECO:0000256" key="6">
    <source>
        <dbReference type="ARBA" id="ARBA00023136"/>
    </source>
</evidence>
<comment type="similarity">
    <text evidence="7">Belongs to the binding-protein-dependent transport system permease family.</text>
</comment>
<dbReference type="STRING" id="366584.SAMN05216377_10521"/>
<dbReference type="InterPro" id="IPR050366">
    <property type="entry name" value="BP-dependent_transpt_permease"/>
</dbReference>
<dbReference type="PROSITE" id="PS50928">
    <property type="entry name" value="ABC_TM1"/>
    <property type="match status" value="1"/>
</dbReference>
<dbReference type="PANTHER" id="PTHR43386">
    <property type="entry name" value="OLIGOPEPTIDE TRANSPORT SYSTEM PERMEASE PROTEIN APPC"/>
    <property type="match status" value="1"/>
</dbReference>
<evidence type="ECO:0000256" key="2">
    <source>
        <dbReference type="ARBA" id="ARBA00022448"/>
    </source>
</evidence>
<accession>A0A1G7L9K5</accession>
<protein>
    <submittedName>
        <fullName evidence="9">Peptide/nickel transport system permease protein</fullName>
    </submittedName>
</protein>
<dbReference type="PANTHER" id="PTHR43386:SF1">
    <property type="entry name" value="D,D-DIPEPTIDE TRANSPORT SYSTEM PERMEASE PROTEIN DDPC-RELATED"/>
    <property type="match status" value="1"/>
</dbReference>
<keyword evidence="3" id="KW-1003">Cell membrane</keyword>
<dbReference type="Gene3D" id="1.10.3720.10">
    <property type="entry name" value="MetI-like"/>
    <property type="match status" value="1"/>
</dbReference>
<dbReference type="GO" id="GO:0005886">
    <property type="term" value="C:plasma membrane"/>
    <property type="evidence" value="ECO:0007669"/>
    <property type="project" value="UniProtKB-SubCell"/>
</dbReference>
<keyword evidence="4 7" id="KW-0812">Transmembrane</keyword>
<dbReference type="AlphaFoldDB" id="A0A1G7L9K5"/>
<dbReference type="EMBL" id="FNBE01000005">
    <property type="protein sequence ID" value="SDF46051.1"/>
    <property type="molecule type" value="Genomic_DNA"/>
</dbReference>
<name>A0A1G7L9K5_PSEOR</name>
<dbReference type="GO" id="GO:0055085">
    <property type="term" value="P:transmembrane transport"/>
    <property type="evidence" value="ECO:0007669"/>
    <property type="project" value="InterPro"/>
</dbReference>
<dbReference type="InterPro" id="IPR000515">
    <property type="entry name" value="MetI-like"/>
</dbReference>
<feature type="domain" description="ABC transmembrane type-1" evidence="8">
    <location>
        <begin position="62"/>
        <end position="251"/>
    </location>
</feature>
<dbReference type="OrthoDB" id="3626124at2"/>
<keyword evidence="10" id="KW-1185">Reference proteome</keyword>
<dbReference type="RefSeq" id="WP_093080187.1">
    <property type="nucleotide sequence ID" value="NZ_FNBE01000005.1"/>
</dbReference>
<dbReference type="Proteomes" id="UP000198967">
    <property type="component" value="Unassembled WGS sequence"/>
</dbReference>
<proteinExistence type="inferred from homology"/>
<keyword evidence="2 7" id="KW-0813">Transport</keyword>
<feature type="transmembrane region" description="Helical" evidence="7">
    <location>
        <begin position="126"/>
        <end position="145"/>
    </location>
</feature>
<evidence type="ECO:0000259" key="8">
    <source>
        <dbReference type="PROSITE" id="PS50928"/>
    </source>
</evidence>
<evidence type="ECO:0000256" key="7">
    <source>
        <dbReference type="RuleBase" id="RU363032"/>
    </source>
</evidence>
<comment type="subcellular location">
    <subcellularLocation>
        <location evidence="1 7">Cell membrane</location>
        <topology evidence="1 7">Multi-pass membrane protein</topology>
    </subcellularLocation>
</comment>
<sequence>MRRDPVLVTCAVVVAVLLVAAFLPLDAVSTNLAERFAGPSPAHPLGTDNLGRDVLARLVVGTRLSVWFTLVAVVVCAAIGTLVGLLAGYAGGAVGQLLQRVLDVLVAIPTIIVGLVVAAVREPGLGTLAIAVLLTGWTPFARLAYQLTVRERAREYVEGAVALGAGAGRIALVHILPNAIRPLTAHACLRFANVLLSLAGLSFLGLGAQPPTPEWGAMLAEGRQFLFAAPQLVVLPGAAVVVAALVVTLLGRRLDARWSGR</sequence>